<reference evidence="8 9" key="1">
    <citation type="submission" date="2022-12" db="EMBL/GenBank/DDBJ databases">
        <title>Chromosome-level genome of Tegillarca granosa.</title>
        <authorList>
            <person name="Kim J."/>
        </authorList>
    </citation>
    <scope>NUCLEOTIDE SEQUENCE [LARGE SCALE GENOMIC DNA]</scope>
    <source>
        <strain evidence="8">Teg-2019</strain>
        <tissue evidence="8">Adductor muscle</tissue>
    </source>
</reference>
<evidence type="ECO:0000256" key="5">
    <source>
        <dbReference type="RuleBase" id="RU367026"/>
    </source>
</evidence>
<protein>
    <recommendedName>
        <fullName evidence="5">Endoplasmic reticulum transmembrane protein</fullName>
    </recommendedName>
</protein>
<evidence type="ECO:0000313" key="8">
    <source>
        <dbReference type="EMBL" id="KAJ8301910.1"/>
    </source>
</evidence>
<gene>
    <name evidence="8" type="ORF">KUTeg_020897</name>
</gene>
<feature type="transmembrane region" description="Helical" evidence="5">
    <location>
        <begin position="44"/>
        <end position="61"/>
    </location>
</feature>
<evidence type="ECO:0000256" key="2">
    <source>
        <dbReference type="ARBA" id="ARBA00022692"/>
    </source>
</evidence>
<dbReference type="Proteomes" id="UP001217089">
    <property type="component" value="Unassembled WGS sequence"/>
</dbReference>
<dbReference type="InterPro" id="IPR008417">
    <property type="entry name" value="BAP29/BAP31"/>
</dbReference>
<feature type="region of interest" description="Disordered" evidence="6">
    <location>
        <begin position="74"/>
        <end position="140"/>
    </location>
</feature>
<keyword evidence="5" id="KW-0256">Endoplasmic reticulum</keyword>
<keyword evidence="9" id="KW-1185">Reference proteome</keyword>
<keyword evidence="2 5" id="KW-0812">Transmembrane</keyword>
<keyword evidence="5" id="KW-0813">Transport</keyword>
<keyword evidence="4 5" id="KW-0472">Membrane</keyword>
<feature type="domain" description="BAP29/BAP31 transmembrane" evidence="7">
    <location>
        <begin position="2"/>
        <end position="73"/>
    </location>
</feature>
<organism evidence="8 9">
    <name type="scientific">Tegillarca granosa</name>
    <name type="common">Malaysian cockle</name>
    <name type="synonym">Anadara granosa</name>
    <dbReference type="NCBI Taxonomy" id="220873"/>
    <lineage>
        <taxon>Eukaryota</taxon>
        <taxon>Metazoa</taxon>
        <taxon>Spiralia</taxon>
        <taxon>Lophotrochozoa</taxon>
        <taxon>Mollusca</taxon>
        <taxon>Bivalvia</taxon>
        <taxon>Autobranchia</taxon>
        <taxon>Pteriomorphia</taxon>
        <taxon>Arcoida</taxon>
        <taxon>Arcoidea</taxon>
        <taxon>Arcidae</taxon>
        <taxon>Tegillarca</taxon>
    </lineage>
</organism>
<proteinExistence type="inferred from homology"/>
<keyword evidence="5" id="KW-0653">Protein transport</keyword>
<sequence length="169" mass="19336">MLFFVDSVREVNKYSGPTSEVDLKHNPDSENLAHMKLFRAQRNFYITGFALFLWFILRRLVNLIAEQARVIADRDASHKQAETATNMAKSLLDDQDNKLNQKKESQKSSSDKDGSASDNEEKSLAQKLDNTKEELIKTKDGQSQLLVKETRKTTRNLNLCSVQKVIPNY</sequence>
<name>A0ABQ9E9R8_TEGGR</name>
<evidence type="ECO:0000256" key="3">
    <source>
        <dbReference type="ARBA" id="ARBA00022989"/>
    </source>
</evidence>
<comment type="function">
    <text evidence="5">May play a role in anterograde transport of membrane proteins from the endoplasmic reticulum to the Golgi.</text>
</comment>
<feature type="compositionally biased region" description="Basic and acidic residues" evidence="6">
    <location>
        <begin position="91"/>
        <end position="140"/>
    </location>
</feature>
<evidence type="ECO:0000256" key="1">
    <source>
        <dbReference type="ARBA" id="ARBA00004141"/>
    </source>
</evidence>
<dbReference type="InterPro" id="IPR040463">
    <property type="entry name" value="BAP29/BAP31_N"/>
</dbReference>
<dbReference type="Pfam" id="PF05529">
    <property type="entry name" value="Bap31"/>
    <property type="match status" value="1"/>
</dbReference>
<evidence type="ECO:0000313" key="9">
    <source>
        <dbReference type="Proteomes" id="UP001217089"/>
    </source>
</evidence>
<evidence type="ECO:0000256" key="4">
    <source>
        <dbReference type="ARBA" id="ARBA00023136"/>
    </source>
</evidence>
<comment type="caution">
    <text evidence="8">The sequence shown here is derived from an EMBL/GenBank/DDBJ whole genome shotgun (WGS) entry which is preliminary data.</text>
</comment>
<evidence type="ECO:0000259" key="7">
    <source>
        <dbReference type="Pfam" id="PF05529"/>
    </source>
</evidence>
<comment type="caution">
    <text evidence="5">Lacks conserved residue(s) required for the propagation of feature annotation.</text>
</comment>
<dbReference type="PANTHER" id="PTHR12701">
    <property type="entry name" value="BCR-ASSOCIATED PROTEIN, BAP"/>
    <property type="match status" value="1"/>
</dbReference>
<dbReference type="EMBL" id="JARBDR010000918">
    <property type="protein sequence ID" value="KAJ8301910.1"/>
    <property type="molecule type" value="Genomic_DNA"/>
</dbReference>
<comment type="similarity">
    <text evidence="5">Belongs to the BCAP29/BCAP31 family.</text>
</comment>
<dbReference type="PANTHER" id="PTHR12701:SF20">
    <property type="entry name" value="ENDOPLASMIC RETICULUM TRANSMEMBRANE PROTEIN"/>
    <property type="match status" value="1"/>
</dbReference>
<comment type="subcellular location">
    <subcellularLocation>
        <location evidence="5">Endoplasmic reticulum membrane</location>
        <topology evidence="5">Multi-pass membrane protein</topology>
    </subcellularLocation>
    <subcellularLocation>
        <location evidence="1">Membrane</location>
        <topology evidence="1">Multi-pass membrane protein</topology>
    </subcellularLocation>
</comment>
<evidence type="ECO:0000256" key="6">
    <source>
        <dbReference type="SAM" id="MobiDB-lite"/>
    </source>
</evidence>
<keyword evidence="5" id="KW-0931">ER-Golgi transport</keyword>
<keyword evidence="3 5" id="KW-1133">Transmembrane helix</keyword>
<accession>A0ABQ9E9R8</accession>